<gene>
    <name evidence="9" type="ORF">UFOPK2754_01518</name>
    <name evidence="10" type="ORF">UFOPK3543_00984</name>
    <name evidence="11" type="ORF">UFOPK3967_00567</name>
</gene>
<dbReference type="InterPro" id="IPR006091">
    <property type="entry name" value="Acyl-CoA_Oxase/DH_mid-dom"/>
</dbReference>
<dbReference type="Gene3D" id="1.10.540.10">
    <property type="entry name" value="Acyl-CoA dehydrogenase/oxidase, N-terminal domain"/>
    <property type="match status" value="1"/>
</dbReference>
<dbReference type="GO" id="GO:0016627">
    <property type="term" value="F:oxidoreductase activity, acting on the CH-CH group of donors"/>
    <property type="evidence" value="ECO:0007669"/>
    <property type="project" value="InterPro"/>
</dbReference>
<dbReference type="GO" id="GO:0005886">
    <property type="term" value="C:plasma membrane"/>
    <property type="evidence" value="ECO:0007669"/>
    <property type="project" value="TreeGrafter"/>
</dbReference>
<organism evidence="9">
    <name type="scientific">freshwater metagenome</name>
    <dbReference type="NCBI Taxonomy" id="449393"/>
    <lineage>
        <taxon>unclassified sequences</taxon>
        <taxon>metagenomes</taxon>
        <taxon>ecological metagenomes</taxon>
    </lineage>
</organism>
<comment type="cofactor">
    <cofactor evidence="1">
        <name>FAD</name>
        <dbReference type="ChEBI" id="CHEBI:57692"/>
    </cofactor>
</comment>
<evidence type="ECO:0000256" key="2">
    <source>
        <dbReference type="ARBA" id="ARBA00009347"/>
    </source>
</evidence>
<evidence type="ECO:0000259" key="8">
    <source>
        <dbReference type="Pfam" id="PF02771"/>
    </source>
</evidence>
<proteinExistence type="inferred from homology"/>
<dbReference type="Gene3D" id="2.40.110.10">
    <property type="entry name" value="Butyryl-CoA Dehydrogenase, subunit A, domain 2"/>
    <property type="match status" value="1"/>
</dbReference>
<sequence>MYLQESPAQQALREELRAYFGGLITDQVREALIGAHETSPIRRQLFRRMGADGMLGLGWPKEYGGHGRPATDQFIFFDEAQRAGCPMPFVTLNTVGPTLIEYGSAEQKSEYLTRILAGECIFAIGYTEAEAGTDLASLATRAVRDGDEYVITGQKLFTSGANEADYIWLACRTDPDAKKHKGISLIIVPTSSPGFSWTPIVTVGHATTTATYYDEVRVPVGNLVFAENEGWKLITTQLNHERVGLAAVGAQAFRLYDDVVQWAATTTSGEGESGEGGFMIDLPWVQFDLARCKVKLEAMKLLNWRMTVDVANRALKPQTSSAVKVYGTEAINDIYHALLNILGPEAHLREGEPGAVLHGTVESMGRTAQINTFGGGVNEIQREIVAWMGLGMTRTSR</sequence>
<dbReference type="SUPFAM" id="SSF56645">
    <property type="entry name" value="Acyl-CoA dehydrogenase NM domain-like"/>
    <property type="match status" value="1"/>
</dbReference>
<evidence type="ECO:0000256" key="5">
    <source>
        <dbReference type="ARBA" id="ARBA00023002"/>
    </source>
</evidence>
<accession>A0A6J6TFV8</accession>
<reference evidence="9" key="1">
    <citation type="submission" date="2020-05" db="EMBL/GenBank/DDBJ databases">
        <authorList>
            <person name="Chiriac C."/>
            <person name="Salcher M."/>
            <person name="Ghai R."/>
            <person name="Kavagutti S V."/>
        </authorList>
    </citation>
    <scope>NUCLEOTIDE SEQUENCE</scope>
</reference>
<dbReference type="Pfam" id="PF02771">
    <property type="entry name" value="Acyl-CoA_dh_N"/>
    <property type="match status" value="1"/>
</dbReference>
<dbReference type="Gene3D" id="1.20.140.10">
    <property type="entry name" value="Butyryl-CoA Dehydrogenase, subunit A, domain 3"/>
    <property type="match status" value="1"/>
</dbReference>
<dbReference type="EMBL" id="CAFBOS010000022">
    <property type="protein sequence ID" value="CAB4984305.1"/>
    <property type="molecule type" value="Genomic_DNA"/>
</dbReference>
<dbReference type="EMBL" id="CAEZYR010000050">
    <property type="protein sequence ID" value="CAB4746096.1"/>
    <property type="molecule type" value="Genomic_DNA"/>
</dbReference>
<keyword evidence="5" id="KW-0560">Oxidoreductase</keyword>
<feature type="domain" description="Acyl-CoA dehydrogenase/oxidase N-terminal" evidence="8">
    <location>
        <begin position="7"/>
        <end position="119"/>
    </location>
</feature>
<evidence type="ECO:0000313" key="10">
    <source>
        <dbReference type="EMBL" id="CAB4903252.1"/>
    </source>
</evidence>
<evidence type="ECO:0000259" key="7">
    <source>
        <dbReference type="Pfam" id="PF02770"/>
    </source>
</evidence>
<dbReference type="InterPro" id="IPR036250">
    <property type="entry name" value="AcylCo_DH-like_C"/>
</dbReference>
<feature type="domain" description="Acyl-CoA dehydrogenase/oxidase C-terminal" evidence="6">
    <location>
        <begin position="228"/>
        <end position="386"/>
    </location>
</feature>
<evidence type="ECO:0000259" key="6">
    <source>
        <dbReference type="Pfam" id="PF00441"/>
    </source>
</evidence>
<name>A0A6J6TFV8_9ZZZZ</name>
<dbReference type="InterPro" id="IPR052161">
    <property type="entry name" value="Mycobact_Acyl-CoA_DH"/>
</dbReference>
<dbReference type="Pfam" id="PF00441">
    <property type="entry name" value="Acyl-CoA_dh_1"/>
    <property type="match status" value="1"/>
</dbReference>
<dbReference type="InterPro" id="IPR037069">
    <property type="entry name" value="AcylCoA_DH/ox_N_sf"/>
</dbReference>
<keyword evidence="4" id="KW-0274">FAD</keyword>
<comment type="similarity">
    <text evidence="2">Belongs to the acyl-CoA dehydrogenase family.</text>
</comment>
<dbReference type="AlphaFoldDB" id="A0A6J6TFV8"/>
<dbReference type="PANTHER" id="PTHR43292">
    <property type="entry name" value="ACYL-COA DEHYDROGENASE"/>
    <property type="match status" value="1"/>
</dbReference>
<dbReference type="EMBL" id="CAFBMH010000026">
    <property type="protein sequence ID" value="CAB4903252.1"/>
    <property type="molecule type" value="Genomic_DNA"/>
</dbReference>
<dbReference type="PANTHER" id="PTHR43292:SF3">
    <property type="entry name" value="ACYL-COA DEHYDROGENASE FADE29"/>
    <property type="match status" value="1"/>
</dbReference>
<evidence type="ECO:0000256" key="3">
    <source>
        <dbReference type="ARBA" id="ARBA00022630"/>
    </source>
</evidence>
<dbReference type="Pfam" id="PF02770">
    <property type="entry name" value="Acyl-CoA_dh_M"/>
    <property type="match status" value="1"/>
</dbReference>
<evidence type="ECO:0000256" key="1">
    <source>
        <dbReference type="ARBA" id="ARBA00001974"/>
    </source>
</evidence>
<dbReference type="InterPro" id="IPR013786">
    <property type="entry name" value="AcylCoA_DH/ox_N"/>
</dbReference>
<evidence type="ECO:0000313" key="11">
    <source>
        <dbReference type="EMBL" id="CAB4984305.1"/>
    </source>
</evidence>
<dbReference type="GO" id="GO:0050660">
    <property type="term" value="F:flavin adenine dinucleotide binding"/>
    <property type="evidence" value="ECO:0007669"/>
    <property type="project" value="InterPro"/>
</dbReference>
<dbReference type="SUPFAM" id="SSF47203">
    <property type="entry name" value="Acyl-CoA dehydrogenase C-terminal domain-like"/>
    <property type="match status" value="1"/>
</dbReference>
<dbReference type="InterPro" id="IPR009075">
    <property type="entry name" value="AcylCo_DH/oxidase_C"/>
</dbReference>
<protein>
    <submittedName>
        <fullName evidence="9">Unannotated protein</fullName>
    </submittedName>
</protein>
<dbReference type="InterPro" id="IPR046373">
    <property type="entry name" value="Acyl-CoA_Oxase/DH_mid-dom_sf"/>
</dbReference>
<evidence type="ECO:0000256" key="4">
    <source>
        <dbReference type="ARBA" id="ARBA00022827"/>
    </source>
</evidence>
<feature type="domain" description="Acyl-CoA oxidase/dehydrogenase middle" evidence="7">
    <location>
        <begin position="123"/>
        <end position="207"/>
    </location>
</feature>
<evidence type="ECO:0000313" key="9">
    <source>
        <dbReference type="EMBL" id="CAB4746096.1"/>
    </source>
</evidence>
<keyword evidence="3" id="KW-0285">Flavoprotein</keyword>
<dbReference type="InterPro" id="IPR009100">
    <property type="entry name" value="AcylCoA_DH/oxidase_NM_dom_sf"/>
</dbReference>